<comment type="similarity">
    <text evidence="2">Belongs to the strictosidine synthase family.</text>
</comment>
<evidence type="ECO:0000256" key="4">
    <source>
        <dbReference type="ARBA" id="ARBA00023180"/>
    </source>
</evidence>
<accession>A0AAW1J2Z3</accession>
<evidence type="ECO:0000256" key="3">
    <source>
        <dbReference type="ARBA" id="ARBA00022554"/>
    </source>
</evidence>
<organism evidence="6 7">
    <name type="scientific">Saponaria officinalis</name>
    <name type="common">Common soapwort</name>
    <name type="synonym">Lychnis saponaria</name>
    <dbReference type="NCBI Taxonomy" id="3572"/>
    <lineage>
        <taxon>Eukaryota</taxon>
        <taxon>Viridiplantae</taxon>
        <taxon>Streptophyta</taxon>
        <taxon>Embryophyta</taxon>
        <taxon>Tracheophyta</taxon>
        <taxon>Spermatophyta</taxon>
        <taxon>Magnoliopsida</taxon>
        <taxon>eudicotyledons</taxon>
        <taxon>Gunneridae</taxon>
        <taxon>Pentapetalae</taxon>
        <taxon>Caryophyllales</taxon>
        <taxon>Caryophyllaceae</taxon>
        <taxon>Caryophylleae</taxon>
        <taxon>Saponaria</taxon>
    </lineage>
</organism>
<feature type="domain" description="Strictosidine synthase conserved region" evidence="5">
    <location>
        <begin position="152"/>
        <end position="235"/>
    </location>
</feature>
<keyword evidence="7" id="KW-1185">Reference proteome</keyword>
<reference evidence="6" key="1">
    <citation type="submission" date="2024-03" db="EMBL/GenBank/DDBJ databases">
        <title>WGS assembly of Saponaria officinalis var. Norfolk2.</title>
        <authorList>
            <person name="Jenkins J."/>
            <person name="Shu S."/>
            <person name="Grimwood J."/>
            <person name="Barry K."/>
            <person name="Goodstein D."/>
            <person name="Schmutz J."/>
            <person name="Leebens-Mack J."/>
            <person name="Osbourn A."/>
        </authorList>
    </citation>
    <scope>NUCLEOTIDE SEQUENCE [LARGE SCALE GENOMIC DNA]</scope>
    <source>
        <strain evidence="6">JIC</strain>
    </source>
</reference>
<sequence length="361" mass="40277">MNSIQFVVFFFIGCFVALALQVYYYSPISPDLLHLPTPSLTHSLFPTNTYLQEVTKIGEGRLKDPEDVSVDKEGILYTATRDGWIKRLHKNGSLEDWKWVENGSLLGLTTLATGGIAVCDSELGLLRVTEDGVTALATQFNKSDIKFADDVIEAKDGSLYFSVPSTKYMLHEWHLDMLEAKPHGQLLKYNPSANEVSLVLDNLCFPNGVAVSEEQDYLLVCETWKFRCLKHWLAGDLQGKTEVFIDNLPDGPDNINLAPDGSYWIALVQLTDKRFDFVHTSKIAKHLIATFPGILDIMQAFNKKATVMRVSADGKVLEKYDDPEGKVVNFVTSAVEYEGNLYLGSLKADFVGKLPLPNNKS</sequence>
<dbReference type="PANTHER" id="PTHR10426">
    <property type="entry name" value="STRICTOSIDINE SYNTHASE-RELATED"/>
    <property type="match status" value="1"/>
</dbReference>
<dbReference type="PANTHER" id="PTHR10426:SF68">
    <property type="entry name" value="OS07G0614000 PROTEIN"/>
    <property type="match status" value="1"/>
</dbReference>
<name>A0AAW1J2Z3_SAPOF</name>
<dbReference type="InterPro" id="IPR018119">
    <property type="entry name" value="Strictosidine_synth_cons-reg"/>
</dbReference>
<dbReference type="GO" id="GO:0012505">
    <property type="term" value="C:endomembrane system"/>
    <property type="evidence" value="ECO:0007669"/>
    <property type="project" value="TreeGrafter"/>
</dbReference>
<dbReference type="Gene3D" id="2.120.10.30">
    <property type="entry name" value="TolB, C-terminal domain"/>
    <property type="match status" value="1"/>
</dbReference>
<dbReference type="EMBL" id="JBDFQZ010000008">
    <property type="protein sequence ID" value="KAK9697323.1"/>
    <property type="molecule type" value="Genomic_DNA"/>
</dbReference>
<dbReference type="AlphaFoldDB" id="A0AAW1J2Z3"/>
<dbReference type="FunFam" id="2.120.10.30:FF:000066">
    <property type="entry name" value="ABC transporter permease protein"/>
    <property type="match status" value="1"/>
</dbReference>
<gene>
    <name evidence="6" type="ORF">RND81_08G030000</name>
</gene>
<dbReference type="GO" id="GO:0005773">
    <property type="term" value="C:vacuole"/>
    <property type="evidence" value="ECO:0007669"/>
    <property type="project" value="UniProtKB-SubCell"/>
</dbReference>
<evidence type="ECO:0000256" key="2">
    <source>
        <dbReference type="ARBA" id="ARBA00009191"/>
    </source>
</evidence>
<dbReference type="SUPFAM" id="SSF63829">
    <property type="entry name" value="Calcium-dependent phosphotriesterase"/>
    <property type="match status" value="1"/>
</dbReference>
<evidence type="ECO:0000313" key="6">
    <source>
        <dbReference type="EMBL" id="KAK9697323.1"/>
    </source>
</evidence>
<proteinExistence type="inferred from homology"/>
<evidence type="ECO:0000256" key="1">
    <source>
        <dbReference type="ARBA" id="ARBA00004116"/>
    </source>
</evidence>
<comment type="caution">
    <text evidence="6">The sequence shown here is derived from an EMBL/GenBank/DDBJ whole genome shotgun (WGS) entry which is preliminary data.</text>
</comment>
<dbReference type="Proteomes" id="UP001443914">
    <property type="component" value="Unassembled WGS sequence"/>
</dbReference>
<evidence type="ECO:0000259" key="5">
    <source>
        <dbReference type="Pfam" id="PF03088"/>
    </source>
</evidence>
<dbReference type="InterPro" id="IPR011042">
    <property type="entry name" value="6-blade_b-propeller_TolB-like"/>
</dbReference>
<dbReference type="Pfam" id="PF03088">
    <property type="entry name" value="Str_synth"/>
    <property type="match status" value="1"/>
</dbReference>
<dbReference type="GO" id="GO:0016787">
    <property type="term" value="F:hydrolase activity"/>
    <property type="evidence" value="ECO:0007669"/>
    <property type="project" value="TreeGrafter"/>
</dbReference>
<protein>
    <recommendedName>
        <fullName evidence="5">Strictosidine synthase conserved region domain-containing protein</fullName>
    </recommendedName>
</protein>
<evidence type="ECO:0000313" key="7">
    <source>
        <dbReference type="Proteomes" id="UP001443914"/>
    </source>
</evidence>
<keyword evidence="3" id="KW-0926">Vacuole</keyword>
<dbReference type="Pfam" id="PF20067">
    <property type="entry name" value="SSL_N"/>
    <property type="match status" value="1"/>
</dbReference>
<comment type="subcellular location">
    <subcellularLocation>
        <location evidence="1">Vacuole</location>
    </subcellularLocation>
</comment>
<keyword evidence="4" id="KW-0325">Glycoprotein</keyword>